<dbReference type="Pfam" id="PF15652">
    <property type="entry name" value="Tox-SHH"/>
    <property type="match status" value="1"/>
</dbReference>
<proteinExistence type="predicted"/>
<keyword evidence="4" id="KW-1185">Reference proteome</keyword>
<feature type="compositionally biased region" description="Low complexity" evidence="1">
    <location>
        <begin position="321"/>
        <end position="360"/>
    </location>
</feature>
<gene>
    <name evidence="3" type="ORF">L0664_15860</name>
</gene>
<feature type="domain" description="Tox-SHH" evidence="2">
    <location>
        <begin position="255"/>
        <end position="308"/>
    </location>
</feature>
<feature type="region of interest" description="Disordered" evidence="1">
    <location>
        <begin position="290"/>
        <end position="361"/>
    </location>
</feature>
<dbReference type="EMBL" id="JAKGAQ010000004">
    <property type="protein sequence ID" value="MCF2872552.1"/>
    <property type="molecule type" value="Genomic_DNA"/>
</dbReference>
<evidence type="ECO:0000313" key="4">
    <source>
        <dbReference type="Proteomes" id="UP001200557"/>
    </source>
</evidence>
<evidence type="ECO:0000259" key="2">
    <source>
        <dbReference type="Pfam" id="PF15652"/>
    </source>
</evidence>
<evidence type="ECO:0000313" key="3">
    <source>
        <dbReference type="EMBL" id="MCF2872552.1"/>
    </source>
</evidence>
<sequence>MIINFVRQGFRGSLDISATVRGNQEFRAVVRRMTDELGIPHRRARRIAEDMVGWAALRHGDNLIAGRSAMIDDIIAIRSRLDELYATVLNYDTTIRGTERRVAAPRDLDVQLGELAQAYRQLDEQMTQLQLPLYASPYTLGDVGLPRHLLDEIDNAPRSSTSSQTPRTHAEDVRAQTQYDGGFRRRLTGIRYHFVRQADGSYVRSFTDGSTATLRLIDGRYRITTRNRAGTLLSEFSEFDILHTPFGRKPRTSAVMQAHHGMQDSLMASLFSSYGYNRNSVPTMWLRNSRSGSPHGMITNAQHTRGARRRAAAAGTPPPAAGATPPVAAATPPASGVTPPAAAAVTPPVAGTGTPAPSTGMTYSDIRTRAIEDFRLGQVPHHKAVEYLAAFDTYFEATVLPQLRAQGALHLLGTWTPRGGL</sequence>
<dbReference type="Proteomes" id="UP001200557">
    <property type="component" value="Unassembled WGS sequence"/>
</dbReference>
<accession>A0ABS9CZR0</accession>
<dbReference type="InterPro" id="IPR028900">
    <property type="entry name" value="Tox-SHH_dom"/>
</dbReference>
<name>A0ABS9CZR0_9RHOB</name>
<dbReference type="RefSeq" id="WP_235226875.1">
    <property type="nucleotide sequence ID" value="NZ_JAKGAQ010000004.1"/>
</dbReference>
<reference evidence="3 4" key="1">
    <citation type="submission" date="2022-01" db="EMBL/GenBank/DDBJ databases">
        <title>Octadecabacter sp. nov., isolated from a marine alga.</title>
        <authorList>
            <person name="Jin M.S."/>
            <person name="Kim H.M."/>
            <person name="Han D.M."/>
            <person name="Jung J.J."/>
            <person name="Jeon C.O."/>
        </authorList>
    </citation>
    <scope>NUCLEOTIDE SEQUENCE [LARGE SCALE GENOMIC DNA]</scope>
    <source>
        <strain evidence="3 4">G9-8</strain>
    </source>
</reference>
<comment type="caution">
    <text evidence="3">The sequence shown here is derived from an EMBL/GenBank/DDBJ whole genome shotgun (WGS) entry which is preliminary data.</text>
</comment>
<evidence type="ECO:0000256" key="1">
    <source>
        <dbReference type="SAM" id="MobiDB-lite"/>
    </source>
</evidence>
<organism evidence="3 4">
    <name type="scientific">Octadecabacter dasysiphoniae</name>
    <dbReference type="NCBI Taxonomy" id="2909341"/>
    <lineage>
        <taxon>Bacteria</taxon>
        <taxon>Pseudomonadati</taxon>
        <taxon>Pseudomonadota</taxon>
        <taxon>Alphaproteobacteria</taxon>
        <taxon>Rhodobacterales</taxon>
        <taxon>Roseobacteraceae</taxon>
        <taxon>Octadecabacter</taxon>
    </lineage>
</organism>
<protein>
    <recommendedName>
        <fullName evidence="2">Tox-SHH domain-containing protein</fullName>
    </recommendedName>
</protein>